<organism evidence="3 4">
    <name type="scientific">Fonsecaea erecta</name>
    <dbReference type="NCBI Taxonomy" id="1367422"/>
    <lineage>
        <taxon>Eukaryota</taxon>
        <taxon>Fungi</taxon>
        <taxon>Dikarya</taxon>
        <taxon>Ascomycota</taxon>
        <taxon>Pezizomycotina</taxon>
        <taxon>Eurotiomycetes</taxon>
        <taxon>Chaetothyriomycetidae</taxon>
        <taxon>Chaetothyriales</taxon>
        <taxon>Herpotrichiellaceae</taxon>
        <taxon>Fonsecaea</taxon>
    </lineage>
</organism>
<dbReference type="Proteomes" id="UP000078343">
    <property type="component" value="Unassembled WGS sequence"/>
</dbReference>
<dbReference type="GeneID" id="30015757"/>
<protein>
    <recommendedName>
        <fullName evidence="2">Berberine/berberine-like domain-containing protein</fullName>
    </recommendedName>
</protein>
<dbReference type="AlphaFoldDB" id="A0A178Z4N9"/>
<dbReference type="Pfam" id="PF08031">
    <property type="entry name" value="BBE"/>
    <property type="match status" value="1"/>
</dbReference>
<evidence type="ECO:0000259" key="2">
    <source>
        <dbReference type="Pfam" id="PF08031"/>
    </source>
</evidence>
<proteinExistence type="predicted"/>
<reference evidence="3 4" key="1">
    <citation type="submission" date="2016-04" db="EMBL/GenBank/DDBJ databases">
        <title>Draft genome of Fonsecaea erecta CBS 125763.</title>
        <authorList>
            <person name="Weiss V.A."/>
            <person name="Vicente V.A."/>
            <person name="Raittz R.T."/>
            <person name="Moreno L.F."/>
            <person name="De Souza E.M."/>
            <person name="Pedrosa F.O."/>
            <person name="Steffens M.B."/>
            <person name="Faoro H."/>
            <person name="Tadra-Sfeir M.Z."/>
            <person name="Najafzadeh M.J."/>
            <person name="Felipe M.S."/>
            <person name="Teixeira M."/>
            <person name="Sun J."/>
            <person name="Xi L."/>
            <person name="Gomes R."/>
            <person name="De Azevedo C.M."/>
            <person name="Salgado C.G."/>
            <person name="Da Silva M.B."/>
            <person name="Nascimento M.F."/>
            <person name="Queiroz-Telles F."/>
            <person name="Attili D.S."/>
            <person name="Gorbushina A."/>
        </authorList>
    </citation>
    <scope>NUCLEOTIDE SEQUENCE [LARGE SCALE GENOMIC DNA]</scope>
    <source>
        <strain evidence="3 4">CBS 125763</strain>
    </source>
</reference>
<name>A0A178Z4N9_9EURO</name>
<dbReference type="GO" id="GO:0016491">
    <property type="term" value="F:oxidoreductase activity"/>
    <property type="evidence" value="ECO:0007669"/>
    <property type="project" value="InterPro"/>
</dbReference>
<feature type="domain" description="Berberine/berberine-like" evidence="2">
    <location>
        <begin position="86"/>
        <end position="127"/>
    </location>
</feature>
<dbReference type="OrthoDB" id="9983560at2759"/>
<accession>A0A178Z4N9</accession>
<evidence type="ECO:0000313" key="4">
    <source>
        <dbReference type="Proteomes" id="UP000078343"/>
    </source>
</evidence>
<feature type="region of interest" description="Disordered" evidence="1">
    <location>
        <begin position="197"/>
        <end position="217"/>
    </location>
</feature>
<dbReference type="EMBL" id="LVYI01000015">
    <property type="protein sequence ID" value="OAP54055.1"/>
    <property type="molecule type" value="Genomic_DNA"/>
</dbReference>
<dbReference type="RefSeq" id="XP_018687422.1">
    <property type="nucleotide sequence ID" value="XM_018843095.1"/>
</dbReference>
<keyword evidence="4" id="KW-1185">Reference proteome</keyword>
<sequence length="217" mass="24843">MIPTIAGTPEQFTMNNLELASGGQVFRDAFYPLPGVTPAWRISYLNNIVARVSSVDTPQSVLDEKQHDITYVQVSAMKKLAPNTGAYMNERVRFDPDWKVDFYGRRYYSRLLAVKRRYNSHGLFYCPTDVGSDAFGVVPGADFDPNTLPPPFTIFSMPRGQINPEHMLPIETYGQPRRSWRRAVVLDDQFLQDLEEVKPEKHKKPKRASKVAYKRVD</sequence>
<evidence type="ECO:0000313" key="3">
    <source>
        <dbReference type="EMBL" id="OAP54055.1"/>
    </source>
</evidence>
<evidence type="ECO:0000256" key="1">
    <source>
        <dbReference type="SAM" id="MobiDB-lite"/>
    </source>
</evidence>
<dbReference type="GO" id="GO:0050660">
    <property type="term" value="F:flavin adenine dinucleotide binding"/>
    <property type="evidence" value="ECO:0007669"/>
    <property type="project" value="InterPro"/>
</dbReference>
<dbReference type="InterPro" id="IPR012951">
    <property type="entry name" value="BBE"/>
</dbReference>
<comment type="caution">
    <text evidence="3">The sequence shown here is derived from an EMBL/GenBank/DDBJ whole genome shotgun (WGS) entry which is preliminary data.</text>
</comment>
<feature type="compositionally biased region" description="Basic residues" evidence="1">
    <location>
        <begin position="200"/>
        <end position="217"/>
    </location>
</feature>
<dbReference type="STRING" id="1367422.A0A178Z4N9"/>
<gene>
    <name evidence="3" type="ORF">AYL99_11589</name>
</gene>